<evidence type="ECO:0000313" key="2">
    <source>
        <dbReference type="Proteomes" id="UP000053232"/>
    </source>
</evidence>
<proteinExistence type="predicted"/>
<organism evidence="1 2">
    <name type="scientific">Oxytricha trifallax</name>
    <dbReference type="NCBI Taxonomy" id="1172189"/>
    <lineage>
        <taxon>Eukaryota</taxon>
        <taxon>Sar</taxon>
        <taxon>Alveolata</taxon>
        <taxon>Ciliophora</taxon>
        <taxon>Intramacronucleata</taxon>
        <taxon>Spirotrichea</taxon>
        <taxon>Stichotrichia</taxon>
        <taxon>Sporadotrichida</taxon>
        <taxon>Oxytrichidae</taxon>
        <taxon>Oxytrichinae</taxon>
        <taxon>Oxytricha</taxon>
    </lineage>
</organism>
<dbReference type="EMBL" id="ARYC01003925">
    <property type="protein sequence ID" value="KEJ82803.1"/>
    <property type="molecule type" value="Genomic_DNA"/>
</dbReference>
<sequence length="127" mass="14452">MLPEDHRMSSLKKSHSCSSIQFSPSVLLHLYASEPPDPRPLPATIFTERLHNLLELMGKKHHSPRIMKETVEGILGEENTTIHSQIVQDEIEAKFMARELFPRVKIKRGANLVDDVTNEDLTMADHT</sequence>
<accession>A0A073HXP8</accession>
<dbReference type="AlphaFoldDB" id="A0A073HXP8"/>
<name>A0A073HXP8_9SPIT</name>
<comment type="caution">
    <text evidence="1">The sequence shown here is derived from an EMBL/GenBank/DDBJ whole genome shotgun (WGS) entry which is preliminary data.</text>
</comment>
<evidence type="ECO:0000313" key="1">
    <source>
        <dbReference type="EMBL" id="KEJ82803.1"/>
    </source>
</evidence>
<gene>
    <name evidence="1" type="ORF">OXYTRIMIC_260</name>
</gene>
<dbReference type="Proteomes" id="UP000053232">
    <property type="component" value="Unassembled WGS sequence"/>
</dbReference>
<reference evidence="2" key="1">
    <citation type="journal article" date="2014" name="Cell">
        <title>The Architecture of a Scrambled Genome Reveals Massive Levels of Genomic Rearrangement during Development.</title>
        <authorList>
            <person name="Chen X."/>
            <person name="Bracht J.R."/>
            <person name="Goldman A.D."/>
            <person name="Dolzhenko E."/>
            <person name="Clay D.M."/>
            <person name="Swart E.C."/>
            <person name="Perlman D.H."/>
            <person name="Doak T.G."/>
            <person name="Stuart A."/>
            <person name="Amemiya C.T."/>
            <person name="Sebra R.P."/>
            <person name="Landweber L.F."/>
        </authorList>
    </citation>
    <scope>NUCLEOTIDE SEQUENCE [LARGE SCALE GENOMIC DNA]</scope>
    <source>
        <strain evidence="2">JRB310</strain>
    </source>
</reference>
<protein>
    <submittedName>
        <fullName evidence="1">Uncharacterized protein</fullName>
    </submittedName>
</protein>
<keyword evidence="2" id="KW-1185">Reference proteome</keyword>